<name>A0AAJ1V2R9_9LACT</name>
<dbReference type="InterPro" id="IPR003593">
    <property type="entry name" value="AAA+_ATPase"/>
</dbReference>
<evidence type="ECO:0000256" key="3">
    <source>
        <dbReference type="ARBA" id="ARBA00022840"/>
    </source>
</evidence>
<proteinExistence type="predicted"/>
<dbReference type="Proteomes" id="UP001229251">
    <property type="component" value="Unassembled WGS sequence"/>
</dbReference>
<dbReference type="AlphaFoldDB" id="A0AAJ1V2R9"/>
<organism evidence="5 6">
    <name type="scientific">Facklamia hominis</name>
    <dbReference type="NCBI Taxonomy" id="178214"/>
    <lineage>
        <taxon>Bacteria</taxon>
        <taxon>Bacillati</taxon>
        <taxon>Bacillota</taxon>
        <taxon>Bacilli</taxon>
        <taxon>Lactobacillales</taxon>
        <taxon>Aerococcaceae</taxon>
        <taxon>Facklamia</taxon>
    </lineage>
</organism>
<dbReference type="InterPro" id="IPR003439">
    <property type="entry name" value="ABC_transporter-like_ATP-bd"/>
</dbReference>
<reference evidence="5" key="1">
    <citation type="submission" date="2023-05" db="EMBL/GenBank/DDBJ databases">
        <title>Cataloging the Phylogenetic Diversity of Human Bladder Bacteria.</title>
        <authorList>
            <person name="Du J."/>
        </authorList>
    </citation>
    <scope>NUCLEOTIDE SEQUENCE</scope>
    <source>
        <strain evidence="5">UMB1231</strain>
    </source>
</reference>
<feature type="domain" description="ABC transporter" evidence="4">
    <location>
        <begin position="4"/>
        <end position="213"/>
    </location>
</feature>
<dbReference type="GO" id="GO:0016887">
    <property type="term" value="F:ATP hydrolysis activity"/>
    <property type="evidence" value="ECO:0007669"/>
    <property type="project" value="InterPro"/>
</dbReference>
<evidence type="ECO:0000256" key="1">
    <source>
        <dbReference type="ARBA" id="ARBA00022448"/>
    </source>
</evidence>
<evidence type="ECO:0000256" key="2">
    <source>
        <dbReference type="ARBA" id="ARBA00022741"/>
    </source>
</evidence>
<dbReference type="Gene3D" id="3.40.50.300">
    <property type="entry name" value="P-loop containing nucleotide triphosphate hydrolases"/>
    <property type="match status" value="1"/>
</dbReference>
<keyword evidence="2" id="KW-0547">Nucleotide-binding</keyword>
<keyword evidence="1" id="KW-0813">Transport</keyword>
<dbReference type="GO" id="GO:0005524">
    <property type="term" value="F:ATP binding"/>
    <property type="evidence" value="ECO:0007669"/>
    <property type="project" value="UniProtKB-KW"/>
</dbReference>
<accession>A0AAJ1V2R9</accession>
<dbReference type="SUPFAM" id="SSF52540">
    <property type="entry name" value="P-loop containing nucleoside triphosphate hydrolases"/>
    <property type="match status" value="1"/>
</dbReference>
<comment type="caution">
    <text evidence="5">The sequence shown here is derived from an EMBL/GenBank/DDBJ whole genome shotgun (WGS) entry which is preliminary data.</text>
</comment>
<evidence type="ECO:0000313" key="6">
    <source>
        <dbReference type="Proteomes" id="UP001229251"/>
    </source>
</evidence>
<dbReference type="PANTHER" id="PTHR42939">
    <property type="entry name" value="ABC TRANSPORTER ATP-BINDING PROTEIN ALBC-RELATED"/>
    <property type="match status" value="1"/>
</dbReference>
<dbReference type="SMART" id="SM00382">
    <property type="entry name" value="AAA"/>
    <property type="match status" value="1"/>
</dbReference>
<dbReference type="PANTHER" id="PTHR42939:SF1">
    <property type="entry name" value="ABC TRANSPORTER ATP-BINDING PROTEIN ALBC-RELATED"/>
    <property type="match status" value="1"/>
</dbReference>
<evidence type="ECO:0000259" key="4">
    <source>
        <dbReference type="PROSITE" id="PS50893"/>
    </source>
</evidence>
<sequence length="213" mass="23778">MVLLKVDKISKAFGKKQVLDQIELVVNEGEVVGLVGHNGSGKTMLLRAIIASMRLDNGQVFLKDLPIVFNQPLPLDVGVIIENPEFIPHFTGLENLKYLASINDNYQEEWVLSLLKDLDMYQHKDDKVSNYSLGMRQKLAIVQALMENQSLILLDEPTNGLDRDSVKVVIDLINKIKTSGKGFLIASHDEQLIQSVSDHVYEIADGRIVGGQR</sequence>
<dbReference type="PROSITE" id="PS50893">
    <property type="entry name" value="ABC_TRANSPORTER_2"/>
    <property type="match status" value="1"/>
</dbReference>
<dbReference type="InterPro" id="IPR051782">
    <property type="entry name" value="ABC_Transporter_VariousFunc"/>
</dbReference>
<dbReference type="Pfam" id="PF00005">
    <property type="entry name" value="ABC_tran"/>
    <property type="match status" value="1"/>
</dbReference>
<keyword evidence="3 5" id="KW-0067">ATP-binding</keyword>
<dbReference type="PROSITE" id="PS00211">
    <property type="entry name" value="ABC_TRANSPORTER_1"/>
    <property type="match status" value="1"/>
</dbReference>
<dbReference type="EMBL" id="JASOOE010000002">
    <property type="protein sequence ID" value="MDK7186616.1"/>
    <property type="molecule type" value="Genomic_DNA"/>
</dbReference>
<evidence type="ECO:0000313" key="5">
    <source>
        <dbReference type="EMBL" id="MDK7186616.1"/>
    </source>
</evidence>
<protein>
    <submittedName>
        <fullName evidence="5">ATP-binding cassette domain-containing protein</fullName>
    </submittedName>
</protein>
<dbReference type="RefSeq" id="WP_101974891.1">
    <property type="nucleotide sequence ID" value="NZ_CAUPDI010000016.1"/>
</dbReference>
<dbReference type="InterPro" id="IPR027417">
    <property type="entry name" value="P-loop_NTPase"/>
</dbReference>
<dbReference type="InterPro" id="IPR017871">
    <property type="entry name" value="ABC_transporter-like_CS"/>
</dbReference>
<gene>
    <name evidence="5" type="ORF">QP433_01320</name>
</gene>